<dbReference type="EMBL" id="ML170216">
    <property type="protein sequence ID" value="TDL17800.1"/>
    <property type="molecule type" value="Genomic_DNA"/>
</dbReference>
<keyword evidence="4" id="KW-1185">Reference proteome</keyword>
<accession>A0A4Y7PTE5</accession>
<dbReference type="VEuPathDB" id="FungiDB:BD410DRAFT_882703"/>
<reference evidence="3 4" key="1">
    <citation type="submission" date="2018-06" db="EMBL/GenBank/DDBJ databases">
        <title>A transcriptomic atlas of mushroom development highlights an independent origin of complex multicellularity.</title>
        <authorList>
            <consortium name="DOE Joint Genome Institute"/>
            <person name="Krizsan K."/>
            <person name="Almasi E."/>
            <person name="Merenyi Z."/>
            <person name="Sahu N."/>
            <person name="Viragh M."/>
            <person name="Koszo T."/>
            <person name="Mondo S."/>
            <person name="Kiss B."/>
            <person name="Balint B."/>
            <person name="Kues U."/>
            <person name="Barry K."/>
            <person name="Hegedus J.C."/>
            <person name="Henrissat B."/>
            <person name="Johnson J."/>
            <person name="Lipzen A."/>
            <person name="Ohm R."/>
            <person name="Nagy I."/>
            <person name="Pangilinan J."/>
            <person name="Yan J."/>
            <person name="Xiong Y."/>
            <person name="Grigoriev I.V."/>
            <person name="Hibbett D.S."/>
            <person name="Nagy L.G."/>
        </authorList>
    </citation>
    <scope>NUCLEOTIDE SEQUENCE [LARGE SCALE GENOMIC DNA]</scope>
    <source>
        <strain evidence="3 4">SZMC22713</strain>
    </source>
</reference>
<proteinExistence type="predicted"/>
<protein>
    <submittedName>
        <fullName evidence="3">Uncharacterized protein</fullName>
    </submittedName>
</protein>
<feature type="chain" id="PRO_5021243607" evidence="2">
    <location>
        <begin position="20"/>
        <end position="193"/>
    </location>
</feature>
<feature type="compositionally biased region" description="Polar residues" evidence="1">
    <location>
        <begin position="54"/>
        <end position="64"/>
    </location>
</feature>
<organism evidence="3 4">
    <name type="scientific">Rickenella mellea</name>
    <dbReference type="NCBI Taxonomy" id="50990"/>
    <lineage>
        <taxon>Eukaryota</taxon>
        <taxon>Fungi</taxon>
        <taxon>Dikarya</taxon>
        <taxon>Basidiomycota</taxon>
        <taxon>Agaricomycotina</taxon>
        <taxon>Agaricomycetes</taxon>
        <taxon>Hymenochaetales</taxon>
        <taxon>Rickenellaceae</taxon>
        <taxon>Rickenella</taxon>
    </lineage>
</organism>
<name>A0A4Y7PTE5_9AGAM</name>
<sequence length="193" mass="21140">MKRILLILEVVALIGCAISYINVDISPEFSPFSHRWHWNTPAKTSIATDGPDQTAISSTSNSYDDATHPSRGPAAYGASLRDTRTLRSLVDDVRVDLGFLSLQLRAGIVHMLLDTVPHRVVNSSPLTPTMTCAIPSISSIGRDLQHRLGGFSPDIQLRSFMSLSHTSRLPVPSRPSTTIRYIHRRTSSGSHGI</sequence>
<gene>
    <name evidence="3" type="ORF">BD410DRAFT_882703</name>
</gene>
<evidence type="ECO:0000256" key="2">
    <source>
        <dbReference type="SAM" id="SignalP"/>
    </source>
</evidence>
<evidence type="ECO:0000313" key="4">
    <source>
        <dbReference type="Proteomes" id="UP000294933"/>
    </source>
</evidence>
<dbReference type="Proteomes" id="UP000294933">
    <property type="component" value="Unassembled WGS sequence"/>
</dbReference>
<evidence type="ECO:0000313" key="3">
    <source>
        <dbReference type="EMBL" id="TDL17800.1"/>
    </source>
</evidence>
<feature type="region of interest" description="Disordered" evidence="1">
    <location>
        <begin position="43"/>
        <end position="76"/>
    </location>
</feature>
<keyword evidence="2" id="KW-0732">Signal</keyword>
<dbReference type="AlphaFoldDB" id="A0A4Y7PTE5"/>
<feature type="signal peptide" evidence="2">
    <location>
        <begin position="1"/>
        <end position="19"/>
    </location>
</feature>
<evidence type="ECO:0000256" key="1">
    <source>
        <dbReference type="SAM" id="MobiDB-lite"/>
    </source>
</evidence>